<evidence type="ECO:0000256" key="3">
    <source>
        <dbReference type="ARBA" id="ARBA00019010"/>
    </source>
</evidence>
<evidence type="ECO:0000256" key="1">
    <source>
        <dbReference type="ARBA" id="ARBA00004496"/>
    </source>
</evidence>
<dbReference type="GO" id="GO:0046872">
    <property type="term" value="F:metal ion binding"/>
    <property type="evidence" value="ECO:0007669"/>
    <property type="project" value="UniProtKB-KW"/>
</dbReference>
<organism evidence="11 12">
    <name type="scientific">Capsulimonas corticalis</name>
    <dbReference type="NCBI Taxonomy" id="2219043"/>
    <lineage>
        <taxon>Bacteria</taxon>
        <taxon>Bacillati</taxon>
        <taxon>Armatimonadota</taxon>
        <taxon>Armatimonadia</taxon>
        <taxon>Capsulimonadales</taxon>
        <taxon>Capsulimonadaceae</taxon>
        <taxon>Capsulimonas</taxon>
    </lineage>
</organism>
<sequence length="157" mass="16684">MISFERILSTETETRAAAAALGPLLSPGDVLCLIGGLGAGKTTFTQGLAHGLGLPDAAVHSPTFNIVFEHRDGRLPLFHFDVYRLSGPEALHDIAFDEYLDADGVTVIEWADKIADALPDDRLDLHLTVAGDARSLAVAAHGARSETLAAQWREALG</sequence>
<evidence type="ECO:0000256" key="2">
    <source>
        <dbReference type="ARBA" id="ARBA00007599"/>
    </source>
</evidence>
<keyword evidence="9" id="KW-0460">Magnesium</keyword>
<dbReference type="AlphaFoldDB" id="A0A402CSK8"/>
<dbReference type="Pfam" id="PF02367">
    <property type="entry name" value="TsaE"/>
    <property type="match status" value="1"/>
</dbReference>
<reference evidence="11 12" key="1">
    <citation type="journal article" date="2019" name="Int. J. Syst. Evol. Microbiol.">
        <title>Capsulimonas corticalis gen. nov., sp. nov., an aerobic capsulated bacterium, of a novel bacterial order, Capsulimonadales ord. nov., of the class Armatimonadia of the phylum Armatimonadetes.</title>
        <authorList>
            <person name="Li J."/>
            <person name="Kudo C."/>
            <person name="Tonouchi A."/>
        </authorList>
    </citation>
    <scope>NUCLEOTIDE SEQUENCE [LARGE SCALE GENOMIC DNA]</scope>
    <source>
        <strain evidence="11 12">AX-7</strain>
    </source>
</reference>
<dbReference type="FunCoup" id="A0A402CSK8">
    <property type="interactions" value="463"/>
</dbReference>
<keyword evidence="7" id="KW-0547">Nucleotide-binding</keyword>
<dbReference type="KEGG" id="ccot:CCAX7_31070"/>
<comment type="similarity">
    <text evidence="2">Belongs to the TsaE family.</text>
</comment>
<dbReference type="RefSeq" id="WP_119320371.1">
    <property type="nucleotide sequence ID" value="NZ_AP025739.1"/>
</dbReference>
<evidence type="ECO:0000313" key="11">
    <source>
        <dbReference type="EMBL" id="BDI31056.1"/>
    </source>
</evidence>
<evidence type="ECO:0000256" key="4">
    <source>
        <dbReference type="ARBA" id="ARBA00022490"/>
    </source>
</evidence>
<dbReference type="OrthoDB" id="9815896at2"/>
<gene>
    <name evidence="11" type="ORF">CCAX7_31070</name>
</gene>
<evidence type="ECO:0000313" key="12">
    <source>
        <dbReference type="Proteomes" id="UP000287394"/>
    </source>
</evidence>
<keyword evidence="12" id="KW-1185">Reference proteome</keyword>
<dbReference type="PANTHER" id="PTHR33540">
    <property type="entry name" value="TRNA THREONYLCARBAMOYLADENOSINE BIOSYNTHESIS PROTEIN TSAE"/>
    <property type="match status" value="1"/>
</dbReference>
<dbReference type="PANTHER" id="PTHR33540:SF2">
    <property type="entry name" value="TRNA THREONYLCARBAMOYLADENOSINE BIOSYNTHESIS PROTEIN TSAE"/>
    <property type="match status" value="1"/>
</dbReference>
<evidence type="ECO:0000256" key="5">
    <source>
        <dbReference type="ARBA" id="ARBA00022694"/>
    </source>
</evidence>
<dbReference type="Gene3D" id="3.40.50.300">
    <property type="entry name" value="P-loop containing nucleotide triphosphate hydrolases"/>
    <property type="match status" value="1"/>
</dbReference>
<name>A0A402CSK8_9BACT</name>
<dbReference type="Proteomes" id="UP000287394">
    <property type="component" value="Chromosome"/>
</dbReference>
<accession>A0A402CSK8</accession>
<dbReference type="GO" id="GO:0005524">
    <property type="term" value="F:ATP binding"/>
    <property type="evidence" value="ECO:0007669"/>
    <property type="project" value="UniProtKB-KW"/>
</dbReference>
<dbReference type="EMBL" id="AP025739">
    <property type="protein sequence ID" value="BDI31056.1"/>
    <property type="molecule type" value="Genomic_DNA"/>
</dbReference>
<dbReference type="GO" id="GO:0002949">
    <property type="term" value="P:tRNA threonylcarbamoyladenosine modification"/>
    <property type="evidence" value="ECO:0007669"/>
    <property type="project" value="InterPro"/>
</dbReference>
<evidence type="ECO:0000256" key="8">
    <source>
        <dbReference type="ARBA" id="ARBA00022840"/>
    </source>
</evidence>
<dbReference type="InterPro" id="IPR003442">
    <property type="entry name" value="T6A_TsaE"/>
</dbReference>
<keyword evidence="5" id="KW-0819">tRNA processing</keyword>
<comment type="subcellular location">
    <subcellularLocation>
        <location evidence="1">Cytoplasm</location>
    </subcellularLocation>
</comment>
<keyword evidence="6" id="KW-0479">Metal-binding</keyword>
<dbReference type="InterPro" id="IPR027417">
    <property type="entry name" value="P-loop_NTPase"/>
</dbReference>
<proteinExistence type="inferred from homology"/>
<evidence type="ECO:0000256" key="6">
    <source>
        <dbReference type="ARBA" id="ARBA00022723"/>
    </source>
</evidence>
<dbReference type="SUPFAM" id="SSF52540">
    <property type="entry name" value="P-loop containing nucleoside triphosphate hydrolases"/>
    <property type="match status" value="1"/>
</dbReference>
<evidence type="ECO:0000256" key="7">
    <source>
        <dbReference type="ARBA" id="ARBA00022741"/>
    </source>
</evidence>
<dbReference type="GO" id="GO:0005737">
    <property type="term" value="C:cytoplasm"/>
    <property type="evidence" value="ECO:0007669"/>
    <property type="project" value="UniProtKB-SubCell"/>
</dbReference>
<dbReference type="NCBIfam" id="TIGR00150">
    <property type="entry name" value="T6A_YjeE"/>
    <property type="match status" value="1"/>
</dbReference>
<keyword evidence="8" id="KW-0067">ATP-binding</keyword>
<evidence type="ECO:0000256" key="9">
    <source>
        <dbReference type="ARBA" id="ARBA00022842"/>
    </source>
</evidence>
<protein>
    <recommendedName>
        <fullName evidence="3">tRNA threonylcarbamoyladenosine biosynthesis protein TsaE</fullName>
    </recommendedName>
    <alternativeName>
        <fullName evidence="10">t(6)A37 threonylcarbamoyladenosine biosynthesis protein TsaE</fullName>
    </alternativeName>
</protein>
<evidence type="ECO:0000256" key="10">
    <source>
        <dbReference type="ARBA" id="ARBA00032441"/>
    </source>
</evidence>
<keyword evidence="4" id="KW-0963">Cytoplasm</keyword>